<feature type="chain" id="PRO_5046451919" description="Centrosomal CEP44 domain-containing protein" evidence="2">
    <location>
        <begin position="27"/>
        <end position="249"/>
    </location>
</feature>
<evidence type="ECO:0000313" key="5">
    <source>
        <dbReference type="Proteomes" id="UP001153148"/>
    </source>
</evidence>
<comment type="caution">
    <text evidence="4">The sequence shown here is derived from an EMBL/GenBank/DDBJ whole genome shotgun (WGS) entry which is preliminary data.</text>
</comment>
<feature type="domain" description="Centrosomal CEP44" evidence="3">
    <location>
        <begin position="80"/>
        <end position="164"/>
    </location>
</feature>
<organism evidence="4 5">
    <name type="scientific">Timema podura</name>
    <name type="common">Walking stick</name>
    <dbReference type="NCBI Taxonomy" id="61482"/>
    <lineage>
        <taxon>Eukaryota</taxon>
        <taxon>Metazoa</taxon>
        <taxon>Ecdysozoa</taxon>
        <taxon>Arthropoda</taxon>
        <taxon>Hexapoda</taxon>
        <taxon>Insecta</taxon>
        <taxon>Pterygota</taxon>
        <taxon>Neoptera</taxon>
        <taxon>Polyneoptera</taxon>
        <taxon>Phasmatodea</taxon>
        <taxon>Timematodea</taxon>
        <taxon>Timematoidea</taxon>
        <taxon>Timematidae</taxon>
        <taxon>Timema</taxon>
    </lineage>
</organism>
<proteinExistence type="predicted"/>
<keyword evidence="2" id="KW-0732">Signal</keyword>
<dbReference type="EMBL" id="CAJPIN010007244">
    <property type="protein sequence ID" value="CAG2058410.1"/>
    <property type="molecule type" value="Genomic_DNA"/>
</dbReference>
<reference evidence="4" key="1">
    <citation type="submission" date="2021-03" db="EMBL/GenBank/DDBJ databases">
        <authorList>
            <person name="Tran Van P."/>
        </authorList>
    </citation>
    <scope>NUCLEOTIDE SEQUENCE</scope>
</reference>
<protein>
    <recommendedName>
        <fullName evidence="3">Centrosomal CEP44 domain-containing protein</fullName>
    </recommendedName>
</protein>
<dbReference type="Proteomes" id="UP001153148">
    <property type="component" value="Unassembled WGS sequence"/>
</dbReference>
<evidence type="ECO:0000256" key="1">
    <source>
        <dbReference type="SAM" id="MobiDB-lite"/>
    </source>
</evidence>
<keyword evidence="5" id="KW-1185">Reference proteome</keyword>
<sequence>MKMTYDCHSLVPTSLMLLMDSGLVAARHTEFADEVHQRVATHRIISGKPSSDHPTGVLAPISPSSSIQSNARVTPQMVLSPRVSSGDPWLYVMLYQHLFFEHSALVASTIARGVSPDMFQQGAAGNKRNALTVIFQILRNVFNYNPPLTTQQFSTTDKYSKIKVNQHLYSYSFGLVKPMSGRSNRLAICVWGCSNVSMCLDVLKLILDLKQLMKNKTCISNFPTNKKPGDLPQPHLKTKHITTITQVKE</sequence>
<gene>
    <name evidence="4" type="ORF">TPAB3V08_LOCUS5380</name>
</gene>
<name>A0ABN7NRZ3_TIMPD</name>
<dbReference type="Pfam" id="PF15007">
    <property type="entry name" value="CEP44"/>
    <property type="match status" value="1"/>
</dbReference>
<feature type="region of interest" description="Disordered" evidence="1">
    <location>
        <begin position="45"/>
        <end position="67"/>
    </location>
</feature>
<evidence type="ECO:0000256" key="2">
    <source>
        <dbReference type="SAM" id="SignalP"/>
    </source>
</evidence>
<evidence type="ECO:0000259" key="3">
    <source>
        <dbReference type="Pfam" id="PF15007"/>
    </source>
</evidence>
<feature type="signal peptide" evidence="2">
    <location>
        <begin position="1"/>
        <end position="26"/>
    </location>
</feature>
<evidence type="ECO:0000313" key="4">
    <source>
        <dbReference type="EMBL" id="CAG2058410.1"/>
    </source>
</evidence>
<dbReference type="InterPro" id="IPR029157">
    <property type="entry name" value="CEP44_CC"/>
</dbReference>
<accession>A0ABN7NRZ3</accession>